<sequence>MNVDSVRKGYMWAIEYGPPSEDARPLTGILMLQVSHRKAATGRNYGECGSCP</sequence>
<protein>
    <submittedName>
        <fullName evidence="1">Uncharacterized protein</fullName>
    </submittedName>
</protein>
<reference evidence="2" key="1">
    <citation type="submission" date="2016-06" db="EMBL/GenBank/DDBJ databases">
        <title>Parallel loss of symbiosis genes in relatives of nitrogen-fixing non-legume Parasponia.</title>
        <authorList>
            <person name="Van Velzen R."/>
            <person name="Holmer R."/>
            <person name="Bu F."/>
            <person name="Rutten L."/>
            <person name="Van Zeijl A."/>
            <person name="Liu W."/>
            <person name="Santuari L."/>
            <person name="Cao Q."/>
            <person name="Sharma T."/>
            <person name="Shen D."/>
            <person name="Roswanjaya Y."/>
            <person name="Wardhani T."/>
            <person name="Kalhor M.S."/>
            <person name="Jansen J."/>
            <person name="Van den Hoogen J."/>
            <person name="Gungor B."/>
            <person name="Hartog M."/>
            <person name="Hontelez J."/>
            <person name="Verver J."/>
            <person name="Yang W.-C."/>
            <person name="Schijlen E."/>
            <person name="Repin R."/>
            <person name="Schilthuizen M."/>
            <person name="Schranz E."/>
            <person name="Heidstra R."/>
            <person name="Miyata K."/>
            <person name="Fedorova E."/>
            <person name="Kohlen W."/>
            <person name="Bisseling T."/>
            <person name="Smit S."/>
            <person name="Geurts R."/>
        </authorList>
    </citation>
    <scope>NUCLEOTIDE SEQUENCE [LARGE SCALE GENOMIC DNA]</scope>
    <source>
        <strain evidence="2">cv. WU1-14</strain>
    </source>
</reference>
<dbReference type="AlphaFoldDB" id="A0A2P5AU39"/>
<proteinExistence type="predicted"/>
<dbReference type="Proteomes" id="UP000237105">
    <property type="component" value="Unassembled WGS sequence"/>
</dbReference>
<name>A0A2P5AU39_PARAD</name>
<dbReference type="EMBL" id="JXTB01000447">
    <property type="protein sequence ID" value="PON40056.1"/>
    <property type="molecule type" value="Genomic_DNA"/>
</dbReference>
<accession>A0A2P5AU39</accession>
<gene>
    <name evidence="1" type="ORF">PanWU01x14_299990</name>
</gene>
<evidence type="ECO:0000313" key="1">
    <source>
        <dbReference type="EMBL" id="PON40056.1"/>
    </source>
</evidence>
<organism evidence="1 2">
    <name type="scientific">Parasponia andersonii</name>
    <name type="common">Sponia andersonii</name>
    <dbReference type="NCBI Taxonomy" id="3476"/>
    <lineage>
        <taxon>Eukaryota</taxon>
        <taxon>Viridiplantae</taxon>
        <taxon>Streptophyta</taxon>
        <taxon>Embryophyta</taxon>
        <taxon>Tracheophyta</taxon>
        <taxon>Spermatophyta</taxon>
        <taxon>Magnoliopsida</taxon>
        <taxon>eudicotyledons</taxon>
        <taxon>Gunneridae</taxon>
        <taxon>Pentapetalae</taxon>
        <taxon>rosids</taxon>
        <taxon>fabids</taxon>
        <taxon>Rosales</taxon>
        <taxon>Cannabaceae</taxon>
        <taxon>Parasponia</taxon>
    </lineage>
</organism>
<comment type="caution">
    <text evidence="1">The sequence shown here is derived from an EMBL/GenBank/DDBJ whole genome shotgun (WGS) entry which is preliminary data.</text>
</comment>
<keyword evidence="2" id="KW-1185">Reference proteome</keyword>
<evidence type="ECO:0000313" key="2">
    <source>
        <dbReference type="Proteomes" id="UP000237105"/>
    </source>
</evidence>